<dbReference type="InterPro" id="IPR018247">
    <property type="entry name" value="EF_Hand_1_Ca_BS"/>
</dbReference>
<evidence type="ECO:0000256" key="7">
    <source>
        <dbReference type="ARBA" id="ARBA00022553"/>
    </source>
</evidence>
<evidence type="ECO:0000256" key="11">
    <source>
        <dbReference type="ARBA" id="ARBA00022837"/>
    </source>
</evidence>
<keyword evidence="7" id="KW-0597">Phosphoprotein</keyword>
<sequence length="330" mass="36210">MLARRSRSSSRSGGDGSSTRSYSEDQVRAFSGENNDNNSMNNREGSAKPTKSGLASFQASGRFLASYDHHRDARDAPSTSRRHRGGDTYGINRSGVDDARKLEEGIRGLSSQPKDGSKRPSGENETGNRGSNGHRHKDTGFLATLRTTLFGAREPVSDLSIETLEELHMVTGFTYKELRLTRSHFLALVNEASFITREEFLEIPSVANNPLRERLLVCFGFDSMDNLKFKEFVEILSIFNNPSAQRDQKLRMAFTLVDIDGDGQVSKNDLVRYLELITAAPEGVKIDLNAVAARVIEEGASAPGVTSLSLGDFIKIMGAADFADKLTIPL</sequence>
<feature type="compositionally biased region" description="Low complexity" evidence="17">
    <location>
        <begin position="9"/>
        <end position="21"/>
    </location>
</feature>
<dbReference type="EMBL" id="FN648129">
    <property type="protein sequence ID" value="CBN78978.1"/>
    <property type="molecule type" value="Genomic_DNA"/>
</dbReference>
<keyword evidence="9" id="KW-0479">Metal-binding</keyword>
<dbReference type="AlphaFoldDB" id="D8LG79"/>
<dbReference type="GO" id="GO:0005737">
    <property type="term" value="C:cytoplasm"/>
    <property type="evidence" value="ECO:0007669"/>
    <property type="project" value="UniProtKB-SubCell"/>
</dbReference>
<dbReference type="PANTHER" id="PTHR46002">
    <property type="entry name" value="EG:114D9.1 PROTEIN-RELATED"/>
    <property type="match status" value="1"/>
</dbReference>
<dbReference type="eggNOG" id="KOG0034">
    <property type="taxonomic scope" value="Eukaryota"/>
</dbReference>
<evidence type="ECO:0000256" key="13">
    <source>
        <dbReference type="ARBA" id="ARBA00023136"/>
    </source>
</evidence>
<evidence type="ECO:0000256" key="17">
    <source>
        <dbReference type="SAM" id="MobiDB-lite"/>
    </source>
</evidence>
<feature type="region of interest" description="Disordered" evidence="17">
    <location>
        <begin position="1"/>
        <end position="138"/>
    </location>
</feature>
<protein>
    <recommendedName>
        <fullName evidence="18">EF-hand domain-containing protein</fullName>
    </recommendedName>
</protein>
<dbReference type="PROSITE" id="PS00018">
    <property type="entry name" value="EF_HAND_1"/>
    <property type="match status" value="1"/>
</dbReference>
<keyword evidence="4" id="KW-0813">Transport</keyword>
<keyword evidence="5" id="KW-1003">Cell membrane</keyword>
<keyword evidence="20" id="KW-1185">Reference proteome</keyword>
<accession>D8LG79</accession>
<dbReference type="SMART" id="SM00054">
    <property type="entry name" value="EFh"/>
    <property type="match status" value="1"/>
</dbReference>
<feature type="domain" description="EF-hand" evidence="18">
    <location>
        <begin position="245"/>
        <end position="280"/>
    </location>
</feature>
<dbReference type="GO" id="GO:0015031">
    <property type="term" value="P:protein transport"/>
    <property type="evidence" value="ECO:0007669"/>
    <property type="project" value="UniProtKB-KW"/>
</dbReference>
<evidence type="ECO:0000256" key="4">
    <source>
        <dbReference type="ARBA" id="ARBA00022448"/>
    </source>
</evidence>
<comment type="similarity">
    <text evidence="16">Belongs to the calcineurin regulatory subunit family. CHP subfamily.</text>
</comment>
<dbReference type="InterPro" id="IPR011992">
    <property type="entry name" value="EF-hand-dom_pair"/>
</dbReference>
<keyword evidence="12" id="KW-0653">Protein transport</keyword>
<proteinExistence type="inferred from homology"/>
<evidence type="ECO:0000256" key="3">
    <source>
        <dbReference type="ARBA" id="ARBA00004496"/>
    </source>
</evidence>
<dbReference type="STRING" id="2880.D8LG79"/>
<organism evidence="19 20">
    <name type="scientific">Ectocarpus siliculosus</name>
    <name type="common">Brown alga</name>
    <name type="synonym">Conferva siliculosa</name>
    <dbReference type="NCBI Taxonomy" id="2880"/>
    <lineage>
        <taxon>Eukaryota</taxon>
        <taxon>Sar</taxon>
        <taxon>Stramenopiles</taxon>
        <taxon>Ochrophyta</taxon>
        <taxon>PX clade</taxon>
        <taxon>Phaeophyceae</taxon>
        <taxon>Ectocarpales</taxon>
        <taxon>Ectocarpaceae</taxon>
        <taxon>Ectocarpus</taxon>
    </lineage>
</organism>
<dbReference type="Proteomes" id="UP000002630">
    <property type="component" value="Linkage Group LG12"/>
</dbReference>
<evidence type="ECO:0000256" key="6">
    <source>
        <dbReference type="ARBA" id="ARBA00022490"/>
    </source>
</evidence>
<dbReference type="Gene3D" id="1.10.238.10">
    <property type="entry name" value="EF-hand"/>
    <property type="match status" value="1"/>
</dbReference>
<evidence type="ECO:0000256" key="16">
    <source>
        <dbReference type="ARBA" id="ARBA00038164"/>
    </source>
</evidence>
<dbReference type="GO" id="GO:0005886">
    <property type="term" value="C:plasma membrane"/>
    <property type="evidence" value="ECO:0007669"/>
    <property type="project" value="UniProtKB-SubCell"/>
</dbReference>
<dbReference type="InterPro" id="IPR002048">
    <property type="entry name" value="EF_hand_dom"/>
</dbReference>
<reference evidence="19 20" key="1">
    <citation type="journal article" date="2010" name="Nature">
        <title>The Ectocarpus genome and the independent evolution of multicellularity in brown algae.</title>
        <authorList>
            <person name="Cock J.M."/>
            <person name="Sterck L."/>
            <person name="Rouze P."/>
            <person name="Scornet D."/>
            <person name="Allen A.E."/>
            <person name="Amoutzias G."/>
            <person name="Anthouard V."/>
            <person name="Artiguenave F."/>
            <person name="Aury J.M."/>
            <person name="Badger J.H."/>
            <person name="Beszteri B."/>
            <person name="Billiau K."/>
            <person name="Bonnet E."/>
            <person name="Bothwell J.H."/>
            <person name="Bowler C."/>
            <person name="Boyen C."/>
            <person name="Brownlee C."/>
            <person name="Carrano C.J."/>
            <person name="Charrier B."/>
            <person name="Cho G.Y."/>
            <person name="Coelho S.M."/>
            <person name="Collen J."/>
            <person name="Corre E."/>
            <person name="Da Silva C."/>
            <person name="Delage L."/>
            <person name="Delaroque N."/>
            <person name="Dittami S.M."/>
            <person name="Doulbeau S."/>
            <person name="Elias M."/>
            <person name="Farnham G."/>
            <person name="Gachon C.M."/>
            <person name="Gschloessl B."/>
            <person name="Heesch S."/>
            <person name="Jabbari K."/>
            <person name="Jubin C."/>
            <person name="Kawai H."/>
            <person name="Kimura K."/>
            <person name="Kloareg B."/>
            <person name="Kupper F.C."/>
            <person name="Lang D."/>
            <person name="Le Bail A."/>
            <person name="Leblanc C."/>
            <person name="Lerouge P."/>
            <person name="Lohr M."/>
            <person name="Lopez P.J."/>
            <person name="Martens C."/>
            <person name="Maumus F."/>
            <person name="Michel G."/>
            <person name="Miranda-Saavedra D."/>
            <person name="Morales J."/>
            <person name="Moreau H."/>
            <person name="Motomura T."/>
            <person name="Nagasato C."/>
            <person name="Napoli C.A."/>
            <person name="Nelson D.R."/>
            <person name="Nyvall-Collen P."/>
            <person name="Peters A.F."/>
            <person name="Pommier C."/>
            <person name="Potin P."/>
            <person name="Poulain J."/>
            <person name="Quesneville H."/>
            <person name="Read B."/>
            <person name="Rensing S.A."/>
            <person name="Ritter A."/>
            <person name="Rousvoal S."/>
            <person name="Samanta M."/>
            <person name="Samson G."/>
            <person name="Schroeder D.C."/>
            <person name="Segurens B."/>
            <person name="Strittmatter M."/>
            <person name="Tonon T."/>
            <person name="Tregear J.W."/>
            <person name="Valentin K."/>
            <person name="von Dassow P."/>
            <person name="Yamagishi T."/>
            <person name="Van de Peer Y."/>
            <person name="Wincker P."/>
        </authorList>
    </citation>
    <scope>NUCLEOTIDE SEQUENCE [LARGE SCALE GENOMIC DNA]</scope>
    <source>
        <strain evidence="20">Ec32 / CCAP1310/4</strain>
    </source>
</reference>
<dbReference type="PROSITE" id="PS50222">
    <property type="entry name" value="EF_HAND_2"/>
    <property type="match status" value="1"/>
</dbReference>
<comment type="subcellular location">
    <subcellularLocation>
        <location evidence="2">Cell membrane</location>
    </subcellularLocation>
    <subcellularLocation>
        <location evidence="3">Cytoplasm</location>
    </subcellularLocation>
    <subcellularLocation>
        <location evidence="1">Nucleus</location>
    </subcellularLocation>
</comment>
<keyword evidence="8" id="KW-0519">Myristate</keyword>
<keyword evidence="10" id="KW-0677">Repeat</keyword>
<evidence type="ECO:0000259" key="18">
    <source>
        <dbReference type="PROSITE" id="PS50222"/>
    </source>
</evidence>
<name>D8LG79_ECTSI</name>
<evidence type="ECO:0000313" key="20">
    <source>
        <dbReference type="Proteomes" id="UP000002630"/>
    </source>
</evidence>
<dbReference type="SUPFAM" id="SSF47473">
    <property type="entry name" value="EF-hand"/>
    <property type="match status" value="1"/>
</dbReference>
<evidence type="ECO:0000313" key="19">
    <source>
        <dbReference type="EMBL" id="CBN78978.1"/>
    </source>
</evidence>
<keyword evidence="6" id="KW-0963">Cytoplasm</keyword>
<keyword evidence="11" id="KW-0106">Calcium</keyword>
<dbReference type="OrthoDB" id="191686at2759"/>
<dbReference type="GO" id="GO:0005509">
    <property type="term" value="F:calcium ion binding"/>
    <property type="evidence" value="ECO:0007669"/>
    <property type="project" value="InterPro"/>
</dbReference>
<dbReference type="GO" id="GO:0005634">
    <property type="term" value="C:nucleus"/>
    <property type="evidence" value="ECO:0007669"/>
    <property type="project" value="UniProtKB-SubCell"/>
</dbReference>
<keyword evidence="14" id="KW-0539">Nucleus</keyword>
<evidence type="ECO:0000256" key="14">
    <source>
        <dbReference type="ARBA" id="ARBA00023242"/>
    </source>
</evidence>
<feature type="compositionally biased region" description="Basic and acidic residues" evidence="17">
    <location>
        <begin position="95"/>
        <end position="106"/>
    </location>
</feature>
<dbReference type="EMBL" id="FN649737">
    <property type="protein sequence ID" value="CBN78978.1"/>
    <property type="molecule type" value="Genomic_DNA"/>
</dbReference>
<evidence type="ECO:0000256" key="12">
    <source>
        <dbReference type="ARBA" id="ARBA00022927"/>
    </source>
</evidence>
<evidence type="ECO:0000256" key="10">
    <source>
        <dbReference type="ARBA" id="ARBA00022737"/>
    </source>
</evidence>
<evidence type="ECO:0000256" key="9">
    <source>
        <dbReference type="ARBA" id="ARBA00022723"/>
    </source>
</evidence>
<keyword evidence="13" id="KW-0472">Membrane</keyword>
<keyword evidence="15" id="KW-0449">Lipoprotein</keyword>
<gene>
    <name evidence="19" type="ORF">Esi_0158_0027</name>
</gene>
<evidence type="ECO:0000256" key="2">
    <source>
        <dbReference type="ARBA" id="ARBA00004236"/>
    </source>
</evidence>
<evidence type="ECO:0000256" key="8">
    <source>
        <dbReference type="ARBA" id="ARBA00022707"/>
    </source>
</evidence>
<evidence type="ECO:0000256" key="1">
    <source>
        <dbReference type="ARBA" id="ARBA00004123"/>
    </source>
</evidence>
<evidence type="ECO:0000256" key="5">
    <source>
        <dbReference type="ARBA" id="ARBA00022475"/>
    </source>
</evidence>
<dbReference type="InterPro" id="IPR051875">
    <property type="entry name" value="Calcineurin_B_homologous"/>
</dbReference>
<dbReference type="InParanoid" id="D8LG79"/>
<evidence type="ECO:0000256" key="15">
    <source>
        <dbReference type="ARBA" id="ARBA00023288"/>
    </source>
</evidence>